<dbReference type="GO" id="GO:0004222">
    <property type="term" value="F:metalloendopeptidase activity"/>
    <property type="evidence" value="ECO:0007669"/>
    <property type="project" value="TreeGrafter"/>
</dbReference>
<accession>A0A4Q8AKL8</accession>
<dbReference type="InterPro" id="IPR011055">
    <property type="entry name" value="Dup_hybrid_motif"/>
</dbReference>
<dbReference type="CDD" id="cd12797">
    <property type="entry name" value="M23_peptidase"/>
    <property type="match status" value="1"/>
</dbReference>
<dbReference type="SUPFAM" id="SSF51261">
    <property type="entry name" value="Duplicated hybrid motif"/>
    <property type="match status" value="1"/>
</dbReference>
<dbReference type="Gene3D" id="2.70.70.10">
    <property type="entry name" value="Glucose Permease (Domain IIA)"/>
    <property type="match status" value="1"/>
</dbReference>
<dbReference type="Pfam" id="PF01551">
    <property type="entry name" value="Peptidase_M23"/>
    <property type="match status" value="1"/>
</dbReference>
<sequence length="232" mass="25219">MVHLIKAARGNINTHHGEQIGRGFPHVGIDVGWGGGLELYAPAAGWLTWSEAGTYGNLAVITHDDGTRSRIAHADGYLGFNGRRVEQGEHIGTMGKSGGPWGSSGWFVHCHQEYWVNGRAVNPLDYMTSTAGSGITPIEEDDMYTDKDRERDDITAWRVEQIKNTLDEIALGRGVVNAKLDTALWAVGDPKSGLRTMVAGINGGTATPIDLASIATAVQDEEDRRNRDRLNR</sequence>
<gene>
    <name evidence="2" type="ORF">EV379_1259</name>
</gene>
<dbReference type="OrthoDB" id="5074050at2"/>
<dbReference type="AlphaFoldDB" id="A0A4Q8AKL8"/>
<reference evidence="2 3" key="1">
    <citation type="submission" date="2019-02" db="EMBL/GenBank/DDBJ databases">
        <title>Sequencing the genomes of 1000 actinobacteria strains.</title>
        <authorList>
            <person name="Klenk H.-P."/>
        </authorList>
    </citation>
    <scope>NUCLEOTIDE SEQUENCE [LARGE SCALE GENOMIC DNA]</scope>
    <source>
        <strain evidence="2 3">DSM 18319</strain>
    </source>
</reference>
<dbReference type="PANTHER" id="PTHR21666">
    <property type="entry name" value="PEPTIDASE-RELATED"/>
    <property type="match status" value="1"/>
</dbReference>
<organism evidence="2 3">
    <name type="scientific">Microterricola gilva</name>
    <dbReference type="NCBI Taxonomy" id="393267"/>
    <lineage>
        <taxon>Bacteria</taxon>
        <taxon>Bacillati</taxon>
        <taxon>Actinomycetota</taxon>
        <taxon>Actinomycetes</taxon>
        <taxon>Micrococcales</taxon>
        <taxon>Microbacteriaceae</taxon>
        <taxon>Microterricola</taxon>
    </lineage>
</organism>
<evidence type="ECO:0000313" key="3">
    <source>
        <dbReference type="Proteomes" id="UP000291483"/>
    </source>
</evidence>
<dbReference type="EMBL" id="SHLC01000001">
    <property type="protein sequence ID" value="RZU64948.1"/>
    <property type="molecule type" value="Genomic_DNA"/>
</dbReference>
<evidence type="ECO:0000259" key="1">
    <source>
        <dbReference type="Pfam" id="PF01551"/>
    </source>
</evidence>
<name>A0A4Q8AKL8_9MICO</name>
<dbReference type="InterPro" id="IPR016047">
    <property type="entry name" value="M23ase_b-sheet_dom"/>
</dbReference>
<comment type="caution">
    <text evidence="2">The sequence shown here is derived from an EMBL/GenBank/DDBJ whole genome shotgun (WGS) entry which is preliminary data.</text>
</comment>
<feature type="domain" description="M23ase beta-sheet core" evidence="1">
    <location>
        <begin position="25"/>
        <end position="123"/>
    </location>
</feature>
<evidence type="ECO:0000313" key="2">
    <source>
        <dbReference type="EMBL" id="RZU64948.1"/>
    </source>
</evidence>
<dbReference type="Proteomes" id="UP000291483">
    <property type="component" value="Unassembled WGS sequence"/>
</dbReference>
<dbReference type="InterPro" id="IPR050570">
    <property type="entry name" value="Cell_wall_metabolism_enzyme"/>
</dbReference>
<dbReference type="PANTHER" id="PTHR21666:SF270">
    <property type="entry name" value="MUREIN HYDROLASE ACTIVATOR ENVC"/>
    <property type="match status" value="1"/>
</dbReference>
<protein>
    <submittedName>
        <fullName evidence="2">Peptidase M23-like protein</fullName>
    </submittedName>
</protein>
<dbReference type="RefSeq" id="WP_130505371.1">
    <property type="nucleotide sequence ID" value="NZ_SHLC01000001.1"/>
</dbReference>
<proteinExistence type="predicted"/>
<keyword evidence="3" id="KW-1185">Reference proteome</keyword>